<dbReference type="PROSITE" id="PS50005">
    <property type="entry name" value="TPR"/>
    <property type="match status" value="1"/>
</dbReference>
<proteinExistence type="predicted"/>
<evidence type="ECO:0000313" key="2">
    <source>
        <dbReference type="EMBL" id="SFF55092.1"/>
    </source>
</evidence>
<dbReference type="Gene3D" id="1.25.40.10">
    <property type="entry name" value="Tetratricopeptide repeat domain"/>
    <property type="match status" value="1"/>
</dbReference>
<dbReference type="SUPFAM" id="SSF48452">
    <property type="entry name" value="TPR-like"/>
    <property type="match status" value="1"/>
</dbReference>
<protein>
    <submittedName>
        <fullName evidence="2">Uncharacterized protein</fullName>
    </submittedName>
</protein>
<accession>A0A1I2JJR9</accession>
<organism evidence="2 3">
    <name type="scientific">Thermoflexibacter ruber</name>
    <dbReference type="NCBI Taxonomy" id="1003"/>
    <lineage>
        <taxon>Bacteria</taxon>
        <taxon>Pseudomonadati</taxon>
        <taxon>Bacteroidota</taxon>
        <taxon>Cytophagia</taxon>
        <taxon>Cytophagales</taxon>
        <taxon>Thermoflexibacteraceae</taxon>
        <taxon>Thermoflexibacter</taxon>
    </lineage>
</organism>
<evidence type="ECO:0000256" key="1">
    <source>
        <dbReference type="PROSITE-ProRule" id="PRU00339"/>
    </source>
</evidence>
<sequence length="854" mass="98973">MSIKTNLQSARAVLMGASHFPKDKELITLDNVANNIKELNRVFSDKRVLGLSNNHIISLYNTPDNTKIKEELAIAAEAATSTLIFYYSGYIVQRRGQIYLTTVNSSKQQVHVNAISLSELANIIRENESAHKILILDCAYQNAEPNALASVQQLVREELAKLEDTLRTAYIIASSPETTPEIFKLENPSPFTNQFIKILETGSKKEADELSLNDIFDGISEKMRAAGQLEPIRGAKSPQRNHGFVNNLKFIEYKKFKTEGDTFFSKENFGEALPLYQYAAKLYNSDSDLNNKIDFINFVSEANKHFSKLAYEEAKQNYQFAYQLFPIQSIKSKIDTSVERMAEEYFRNEYFEKAKESYEFLVKSFPDNEIFRERLERCKDEILLSELIDEADKLFFQDRYADAADLYQKAIDINPDRRTIRRKEECEFLLAKEKTMRERLELEFAHKQNVDIKSIVNEEVAKREQNLRKVLEVKMKMQAQQEITQELNKTWEAKIWEEVSHRNTTDFYDFYLKLFPEGRYAQEAQTYKESLASKVLEAKPAKKEPMVEKLEIKKEEPPTIHEVIFKEAPIQETFTPPAEEKGDIFNIVEDTKSEGRAGLFDDLIDDAGDELIISKSVAVMDNIFAEVETPVFKTPEKSNPEIDIFDFSTNNGTKVSYKEEQKVPYQEPQKQISEEELWEEATRKNTIEGYMYYIENTIESSHIADAYYYISKIRNRTSEENTTVANISSATSAKPVEETISEISRIQVDTSPNINISADEQDDALWQEARNTDTVSAYYNYLNNTTTKKYREDAKKRISTLNEMEKLNEQREWEHATTLDTIEAYKQYLKKYPFGNFYAKARFRITKLESEMQV</sequence>
<dbReference type="InterPro" id="IPR019734">
    <property type="entry name" value="TPR_rpt"/>
</dbReference>
<dbReference type="AlphaFoldDB" id="A0A1I2JJR9"/>
<dbReference type="OrthoDB" id="3542505at2"/>
<dbReference type="Gene3D" id="3.40.50.1460">
    <property type="match status" value="1"/>
</dbReference>
<evidence type="ECO:0000313" key="3">
    <source>
        <dbReference type="Proteomes" id="UP000199513"/>
    </source>
</evidence>
<dbReference type="EMBL" id="FONY01000055">
    <property type="protein sequence ID" value="SFF55092.1"/>
    <property type="molecule type" value="Genomic_DNA"/>
</dbReference>
<dbReference type="STRING" id="1003.SAMN04488541_10552"/>
<dbReference type="RefSeq" id="WP_091549264.1">
    <property type="nucleotide sequence ID" value="NZ_FONY01000055.1"/>
</dbReference>
<feature type="repeat" description="TPR" evidence="1">
    <location>
        <begin position="384"/>
        <end position="417"/>
    </location>
</feature>
<dbReference type="Proteomes" id="UP000199513">
    <property type="component" value="Unassembled WGS sequence"/>
</dbReference>
<gene>
    <name evidence="2" type="ORF">SAMN04488541_10552</name>
</gene>
<keyword evidence="3" id="KW-1185">Reference proteome</keyword>
<dbReference type="InterPro" id="IPR011990">
    <property type="entry name" value="TPR-like_helical_dom_sf"/>
</dbReference>
<name>A0A1I2JJR9_9BACT</name>
<keyword evidence="1" id="KW-0802">TPR repeat</keyword>
<reference evidence="2 3" key="1">
    <citation type="submission" date="2016-10" db="EMBL/GenBank/DDBJ databases">
        <authorList>
            <person name="de Groot N.N."/>
        </authorList>
    </citation>
    <scope>NUCLEOTIDE SEQUENCE [LARGE SCALE GENOMIC DNA]</scope>
    <source>
        <strain>GEY</strain>
        <strain evidence="3">DSM 9560</strain>
    </source>
</reference>